<evidence type="ECO:0000313" key="2">
    <source>
        <dbReference type="Proteomes" id="UP001501475"/>
    </source>
</evidence>
<keyword evidence="2" id="KW-1185">Reference proteome</keyword>
<dbReference type="Pfam" id="PF05768">
    <property type="entry name" value="Glrx-like"/>
    <property type="match status" value="1"/>
</dbReference>
<reference evidence="2" key="1">
    <citation type="journal article" date="2019" name="Int. J. Syst. Evol. Microbiol.">
        <title>The Global Catalogue of Microorganisms (GCM) 10K type strain sequencing project: providing services to taxonomists for standard genome sequencing and annotation.</title>
        <authorList>
            <consortium name="The Broad Institute Genomics Platform"/>
            <consortium name="The Broad Institute Genome Sequencing Center for Infectious Disease"/>
            <person name="Wu L."/>
            <person name="Ma J."/>
        </authorList>
    </citation>
    <scope>NUCLEOTIDE SEQUENCE [LARGE SCALE GENOMIC DNA]</scope>
    <source>
        <strain evidence="2">JCM 15591</strain>
    </source>
</reference>
<accession>A0ABP4WM18</accession>
<comment type="caution">
    <text evidence="1">The sequence shown here is derived from an EMBL/GenBank/DDBJ whole genome shotgun (WGS) entry which is preliminary data.</text>
</comment>
<dbReference type="InterPro" id="IPR008554">
    <property type="entry name" value="Glutaredoxin-like"/>
</dbReference>
<dbReference type="EMBL" id="BAAAPN010000043">
    <property type="protein sequence ID" value="GAA1757915.1"/>
    <property type="molecule type" value="Genomic_DNA"/>
</dbReference>
<dbReference type="Gene3D" id="3.40.30.10">
    <property type="entry name" value="Glutaredoxin"/>
    <property type="match status" value="1"/>
</dbReference>
<dbReference type="Proteomes" id="UP001501475">
    <property type="component" value="Unassembled WGS sequence"/>
</dbReference>
<name>A0ABP4WM18_9MICO</name>
<sequence length="77" mass="8255">MLIGRPGCHLCADAEPVVRAVAAEFGLTVVEQSVDDDARLSAAYGDLIPVVLIDGEVHAYWRVDPQRLRAGLGARGR</sequence>
<proteinExistence type="predicted"/>
<evidence type="ECO:0000313" key="1">
    <source>
        <dbReference type="EMBL" id="GAA1757915.1"/>
    </source>
</evidence>
<dbReference type="InterPro" id="IPR036249">
    <property type="entry name" value="Thioredoxin-like_sf"/>
</dbReference>
<dbReference type="SUPFAM" id="SSF52833">
    <property type="entry name" value="Thioredoxin-like"/>
    <property type="match status" value="1"/>
</dbReference>
<protein>
    <submittedName>
        <fullName evidence="1">Glutaredoxin family protein</fullName>
    </submittedName>
</protein>
<organism evidence="1 2">
    <name type="scientific">Nostocoides vanveenii</name>
    <dbReference type="NCBI Taxonomy" id="330835"/>
    <lineage>
        <taxon>Bacteria</taxon>
        <taxon>Bacillati</taxon>
        <taxon>Actinomycetota</taxon>
        <taxon>Actinomycetes</taxon>
        <taxon>Micrococcales</taxon>
        <taxon>Intrasporangiaceae</taxon>
        <taxon>Nostocoides</taxon>
    </lineage>
</organism>
<gene>
    <name evidence="1" type="ORF">GCM10009810_16780</name>
</gene>